<evidence type="ECO:0000313" key="2">
    <source>
        <dbReference type="Proteomes" id="UP000076852"/>
    </source>
</evidence>
<dbReference type="Proteomes" id="UP000076852">
    <property type="component" value="Chromosome 2"/>
</dbReference>
<name>A0A160FTH7_9BURK</name>
<sequence length="280" mass="32118">MEFGGKPCIWPQIPILYVSAAGRTSPRQLAVAIAAEVDSMLPSHFEDMIKKNSDHVLQLSKILSSNLVGFVFIDDCQLWSRVDQRLRDGMLGLIVGTMETSGVPFMCSGTILLQDVLQRHRSQSEKLFAQGTLEIPPVRNGQEIHDICEKMWQRQVTPWQIEMPSWFPLEVYRRTAGLRRYIAEFLEPLFAQIAEDNLRKISEKYVRDFADRELAGIAPGVEIMHCAYKGQGVSIELLKKYEEYIDTDKYRLAVLRRNARLAHISERRANKEIAKRKIAK</sequence>
<reference evidence="1 2" key="1">
    <citation type="journal article" date="2016" name="Gene">
        <title>PacBio SMRT assembly of a complex multi-replicon genome reveals chlorocatechol degradative operon in a region of genome plasticity.</title>
        <authorList>
            <person name="Ricker N."/>
            <person name="Shen S.Y."/>
            <person name="Goordial J."/>
            <person name="Jin S."/>
            <person name="Fulthorpe R.R."/>
        </authorList>
    </citation>
    <scope>NUCLEOTIDE SEQUENCE [LARGE SCALE GENOMIC DNA]</scope>
    <source>
        <strain evidence="1 2">OLGA172</strain>
    </source>
</reference>
<organism evidence="1 2">
    <name type="scientific">Paraburkholderia phytofirmans OLGA172</name>
    <dbReference type="NCBI Taxonomy" id="1417228"/>
    <lineage>
        <taxon>Bacteria</taxon>
        <taxon>Pseudomonadati</taxon>
        <taxon>Pseudomonadota</taxon>
        <taxon>Betaproteobacteria</taxon>
        <taxon>Burkholderiales</taxon>
        <taxon>Burkholderiaceae</taxon>
        <taxon>Paraburkholderia</taxon>
    </lineage>
</organism>
<evidence type="ECO:0008006" key="3">
    <source>
        <dbReference type="Google" id="ProtNLM"/>
    </source>
</evidence>
<accession>A0A160FTH7</accession>
<proteinExistence type="predicted"/>
<keyword evidence="2" id="KW-1185">Reference proteome</keyword>
<gene>
    <name evidence="1" type="ORF">AYM40_29125</name>
</gene>
<dbReference type="KEGG" id="buz:AYM40_29125"/>
<dbReference type="EMBL" id="CP014579">
    <property type="protein sequence ID" value="ANB76311.1"/>
    <property type="molecule type" value="Genomic_DNA"/>
</dbReference>
<protein>
    <recommendedName>
        <fullName evidence="3">AAA+ ATPase domain-containing protein</fullName>
    </recommendedName>
</protein>
<dbReference type="AlphaFoldDB" id="A0A160FTH7"/>
<evidence type="ECO:0000313" key="1">
    <source>
        <dbReference type="EMBL" id="ANB76311.1"/>
    </source>
</evidence>